<dbReference type="UniPathway" id="UPA00253">
    <property type="reaction ID" value="UER00332"/>
</dbReference>
<evidence type="ECO:0000256" key="9">
    <source>
        <dbReference type="ARBA" id="ARBA00022840"/>
    </source>
</evidence>
<dbReference type="NCBIfam" id="TIGR03438">
    <property type="entry name" value="egtD_ergothio"/>
    <property type="match status" value="1"/>
</dbReference>
<keyword evidence="6 12" id="KW-0808">Transferase</keyword>
<evidence type="ECO:0000256" key="12">
    <source>
        <dbReference type="HAMAP-Rule" id="MF_00244"/>
    </source>
</evidence>
<dbReference type="GO" id="GO:0009435">
    <property type="term" value="P:NAD+ biosynthetic process"/>
    <property type="evidence" value="ECO:0007669"/>
    <property type="project" value="UniProtKB-UniRule"/>
</dbReference>
<comment type="catalytic activity">
    <reaction evidence="11 12">
        <text>nicotinate beta-D-ribonucleotide + ATP + H(+) = deamido-NAD(+) + diphosphate</text>
        <dbReference type="Rhea" id="RHEA:22860"/>
        <dbReference type="ChEBI" id="CHEBI:15378"/>
        <dbReference type="ChEBI" id="CHEBI:30616"/>
        <dbReference type="ChEBI" id="CHEBI:33019"/>
        <dbReference type="ChEBI" id="CHEBI:57502"/>
        <dbReference type="ChEBI" id="CHEBI:58437"/>
        <dbReference type="EC" id="2.7.7.18"/>
    </reaction>
</comment>
<keyword evidence="5 12" id="KW-0662">Pyridine nucleotide biosynthesis</keyword>
<dbReference type="PANTHER" id="PTHR43397">
    <property type="entry name" value="ERGOTHIONEINE BIOSYNTHESIS PROTEIN 1"/>
    <property type="match status" value="1"/>
</dbReference>
<dbReference type="NCBIfam" id="NF000843">
    <property type="entry name" value="PRK00071.2-2"/>
    <property type="match status" value="1"/>
</dbReference>
<evidence type="ECO:0000256" key="1">
    <source>
        <dbReference type="ARBA" id="ARBA00002324"/>
    </source>
</evidence>
<dbReference type="SUPFAM" id="SSF53335">
    <property type="entry name" value="S-adenosyl-L-methionine-dependent methyltransferases"/>
    <property type="match status" value="1"/>
</dbReference>
<evidence type="ECO:0000256" key="5">
    <source>
        <dbReference type="ARBA" id="ARBA00022642"/>
    </source>
</evidence>
<keyword evidence="4" id="KW-0489">Methyltransferase</keyword>
<dbReference type="GO" id="GO:0005524">
    <property type="term" value="F:ATP binding"/>
    <property type="evidence" value="ECO:0007669"/>
    <property type="project" value="UniProtKB-KW"/>
</dbReference>
<comment type="caution">
    <text evidence="15">The sequence shown here is derived from an EMBL/GenBank/DDBJ whole genome shotgun (WGS) entry which is preliminary data.</text>
</comment>
<evidence type="ECO:0000256" key="11">
    <source>
        <dbReference type="ARBA" id="ARBA00048721"/>
    </source>
</evidence>
<keyword evidence="7 12" id="KW-0548">Nucleotidyltransferase</keyword>
<evidence type="ECO:0000259" key="14">
    <source>
        <dbReference type="Pfam" id="PF10017"/>
    </source>
</evidence>
<dbReference type="GO" id="GO:0004515">
    <property type="term" value="F:nicotinate-nucleotide adenylyltransferase activity"/>
    <property type="evidence" value="ECO:0007669"/>
    <property type="project" value="UniProtKB-UniRule"/>
</dbReference>
<dbReference type="CDD" id="cd02165">
    <property type="entry name" value="NMNAT"/>
    <property type="match status" value="1"/>
</dbReference>
<dbReference type="SUPFAM" id="SSF52374">
    <property type="entry name" value="Nucleotidylyl transferase"/>
    <property type="match status" value="1"/>
</dbReference>
<comment type="function">
    <text evidence="1 12">Catalyzes the reversible adenylation of nicotinate mononucleotide (NaMN) to nicotinic acid adenine dinucleotide (NaAD).</text>
</comment>
<dbReference type="NCBIfam" id="NF000845">
    <property type="entry name" value="PRK00071.2-4"/>
    <property type="match status" value="1"/>
</dbReference>
<proteinExistence type="inferred from homology"/>
<dbReference type="InterPro" id="IPR035094">
    <property type="entry name" value="EgtD"/>
</dbReference>
<dbReference type="NCBIfam" id="TIGR00482">
    <property type="entry name" value="nicotinate (nicotinamide) nucleotide adenylyltransferase"/>
    <property type="match status" value="1"/>
</dbReference>
<comment type="similarity">
    <text evidence="3 12">Belongs to the NadD family.</text>
</comment>
<dbReference type="InterPro" id="IPR029063">
    <property type="entry name" value="SAM-dependent_MTases_sf"/>
</dbReference>
<evidence type="ECO:0000256" key="10">
    <source>
        <dbReference type="ARBA" id="ARBA00023027"/>
    </source>
</evidence>
<evidence type="ECO:0000256" key="8">
    <source>
        <dbReference type="ARBA" id="ARBA00022741"/>
    </source>
</evidence>
<dbReference type="HAMAP" id="MF_00244">
    <property type="entry name" value="NaMN_adenylyltr"/>
    <property type="match status" value="1"/>
</dbReference>
<feature type="domain" description="Histidine-specific methyltransferase SAM-dependent" evidence="14">
    <location>
        <begin position="229"/>
        <end position="529"/>
    </location>
</feature>
<evidence type="ECO:0000256" key="7">
    <source>
        <dbReference type="ARBA" id="ARBA00022695"/>
    </source>
</evidence>
<gene>
    <name evidence="12" type="primary">nadD</name>
    <name evidence="15" type="ORF">CW354_07130</name>
</gene>
<dbReference type="EMBL" id="PJCH01000005">
    <property type="protein sequence ID" value="PQA88091.1"/>
    <property type="molecule type" value="Genomic_DNA"/>
</dbReference>
<dbReference type="InterPro" id="IPR014729">
    <property type="entry name" value="Rossmann-like_a/b/a_fold"/>
</dbReference>
<dbReference type="Gene3D" id="3.40.50.150">
    <property type="entry name" value="Vaccinia Virus protein VP39"/>
    <property type="match status" value="1"/>
</dbReference>
<dbReference type="GO" id="GO:0008168">
    <property type="term" value="F:methyltransferase activity"/>
    <property type="evidence" value="ECO:0007669"/>
    <property type="project" value="UniProtKB-KW"/>
</dbReference>
<comment type="pathway">
    <text evidence="2 12">Cofactor biosynthesis; NAD(+) biosynthesis; deamido-NAD(+) from nicotinate D-ribonucleotide: step 1/1.</text>
</comment>
<accession>A0A2S7K6J0</accession>
<dbReference type="Pfam" id="PF01467">
    <property type="entry name" value="CTP_transf_like"/>
    <property type="match status" value="1"/>
</dbReference>
<evidence type="ECO:0000256" key="4">
    <source>
        <dbReference type="ARBA" id="ARBA00022603"/>
    </source>
</evidence>
<evidence type="ECO:0000256" key="3">
    <source>
        <dbReference type="ARBA" id="ARBA00009014"/>
    </source>
</evidence>
<dbReference type="RefSeq" id="WP_104829336.1">
    <property type="nucleotide sequence ID" value="NZ_PJCH01000005.1"/>
</dbReference>
<evidence type="ECO:0000313" key="16">
    <source>
        <dbReference type="Proteomes" id="UP000239504"/>
    </source>
</evidence>
<keyword evidence="16" id="KW-1185">Reference proteome</keyword>
<dbReference type="EC" id="2.7.7.18" evidence="12"/>
<dbReference type="Gene3D" id="3.40.50.620">
    <property type="entry name" value="HUPs"/>
    <property type="match status" value="1"/>
</dbReference>
<keyword evidence="10 12" id="KW-0520">NAD</keyword>
<keyword evidence="9 12" id="KW-0067">ATP-binding</keyword>
<sequence>MPSSNAIERRRIGLLGGSFNPPHQGHREISLAALERLGLDAVWWLVTPGNPLKDPGSYADYEDRLRLARAVSHHPDIVVSDFERRKGLTYTADTIDALKALNPNADFVWLMGADGLENFHRWRDWRHIAEAVPMAVFNRPGHETEALESEAAEALSSYRIDSDKATDLCATEPPVWVFFQDTDNSISSTAIRSRKIQHSQTIDRDDDLIAPCGALAFFLDLHPDQGDFHADAIEGLSKSPKSISPKYFYDEYGSQLFDRITEVEEYYPTRTEKAVFEDNAAEITGAVGPGAAIFEYGSGSSEKIEWLVNGLEKPAAYVAMDISREYLLEAAVSMADVLPVPVAAICADFHSPIELPKNVLPEPNHWLGYFPGSTLGNMSRDAAEAFLKRASDTLGEGAQFLLGVDLVKDKKILEAAYNDAEGVTAAFNMNLLTRMKAELDARLNIGDFEHYAFYNDAEDRIEMHLRAVRPTEIVIDGKAFSFAEGETLHTENSHKFTLEKIEDLVKETPWRLEKAWTDPKGWFAACLLSNK</sequence>
<dbReference type="GO" id="GO:0032259">
    <property type="term" value="P:methylation"/>
    <property type="evidence" value="ECO:0007669"/>
    <property type="project" value="UniProtKB-KW"/>
</dbReference>
<feature type="domain" description="Cytidyltransferase-like" evidence="13">
    <location>
        <begin position="14"/>
        <end position="194"/>
    </location>
</feature>
<dbReference type="Proteomes" id="UP000239504">
    <property type="component" value="Unassembled WGS sequence"/>
</dbReference>
<dbReference type="Pfam" id="PF10017">
    <property type="entry name" value="Methyltransf_33"/>
    <property type="match status" value="1"/>
</dbReference>
<dbReference type="InterPro" id="IPR051128">
    <property type="entry name" value="EgtD_Methyltrsf_superfamily"/>
</dbReference>
<name>A0A2S7K6J0_9PROT</name>
<evidence type="ECO:0000313" key="15">
    <source>
        <dbReference type="EMBL" id="PQA88091.1"/>
    </source>
</evidence>
<reference evidence="15 16" key="1">
    <citation type="submission" date="2017-12" db="EMBL/GenBank/DDBJ databases">
        <authorList>
            <person name="Hurst M.R.H."/>
        </authorList>
    </citation>
    <scope>NUCLEOTIDE SEQUENCE [LARGE SCALE GENOMIC DNA]</scope>
    <source>
        <strain evidence="15 16">SY-3-19</strain>
    </source>
</reference>
<dbReference type="AlphaFoldDB" id="A0A2S7K6J0"/>
<evidence type="ECO:0000256" key="2">
    <source>
        <dbReference type="ARBA" id="ARBA00005019"/>
    </source>
</evidence>
<evidence type="ECO:0000259" key="13">
    <source>
        <dbReference type="Pfam" id="PF01467"/>
    </source>
</evidence>
<dbReference type="InterPro" id="IPR004821">
    <property type="entry name" value="Cyt_trans-like"/>
</dbReference>
<dbReference type="OrthoDB" id="5289726at2"/>
<dbReference type="InterPro" id="IPR005248">
    <property type="entry name" value="NadD/NMNAT"/>
</dbReference>
<dbReference type="PANTHER" id="PTHR43397:SF1">
    <property type="entry name" value="ERGOTHIONEINE BIOSYNTHESIS PROTEIN 1"/>
    <property type="match status" value="1"/>
</dbReference>
<keyword evidence="8 12" id="KW-0547">Nucleotide-binding</keyword>
<dbReference type="InterPro" id="IPR019257">
    <property type="entry name" value="MeTrfase_dom"/>
</dbReference>
<protein>
    <recommendedName>
        <fullName evidence="12">Probable nicotinate-nucleotide adenylyltransferase</fullName>
        <ecNumber evidence="12">2.7.7.18</ecNumber>
    </recommendedName>
    <alternativeName>
        <fullName evidence="12">Deamido-NAD(+) diphosphorylase</fullName>
    </alternativeName>
    <alternativeName>
        <fullName evidence="12">Deamido-NAD(+) pyrophosphorylase</fullName>
    </alternativeName>
    <alternativeName>
        <fullName evidence="12">Nicotinate mononucleotide adenylyltransferase</fullName>
        <shortName evidence="12">NaMN adenylyltransferase</shortName>
    </alternativeName>
</protein>
<organism evidence="15 16">
    <name type="scientific">Hyphococcus luteus</name>
    <dbReference type="NCBI Taxonomy" id="2058213"/>
    <lineage>
        <taxon>Bacteria</taxon>
        <taxon>Pseudomonadati</taxon>
        <taxon>Pseudomonadota</taxon>
        <taxon>Alphaproteobacteria</taxon>
        <taxon>Parvularculales</taxon>
        <taxon>Parvularculaceae</taxon>
        <taxon>Hyphococcus</taxon>
    </lineage>
</organism>
<evidence type="ECO:0000256" key="6">
    <source>
        <dbReference type="ARBA" id="ARBA00022679"/>
    </source>
</evidence>